<keyword evidence="7 10" id="KW-0255">Endonuclease</keyword>
<gene>
    <name evidence="14" type="primary">LOC106165611</name>
</gene>
<comment type="catalytic activity">
    <reaction evidence="1 10">
        <text>Endonucleolytic cleavage to 5'-phosphomonoester.</text>
        <dbReference type="EC" id="3.1.26.4"/>
    </reaction>
</comment>
<dbReference type="FunFam" id="3.30.420.10:FF:000115">
    <property type="entry name" value="Ribonuclease H"/>
    <property type="match status" value="1"/>
</dbReference>
<evidence type="ECO:0000256" key="2">
    <source>
        <dbReference type="ARBA" id="ARBA00001946"/>
    </source>
</evidence>
<dbReference type="Gene3D" id="3.30.420.10">
    <property type="entry name" value="Ribonuclease H-like superfamily/Ribonuclease H"/>
    <property type="match status" value="1"/>
</dbReference>
<evidence type="ECO:0000256" key="1">
    <source>
        <dbReference type="ARBA" id="ARBA00000077"/>
    </source>
</evidence>
<evidence type="ECO:0000256" key="10">
    <source>
        <dbReference type="PIRNR" id="PIRNR036852"/>
    </source>
</evidence>
<dbReference type="SUPFAM" id="SSF55658">
    <property type="entry name" value="L9 N-domain-like"/>
    <property type="match status" value="1"/>
</dbReference>
<comment type="similarity">
    <text evidence="4 10">Belongs to the RNase H family.</text>
</comment>
<evidence type="ECO:0000256" key="8">
    <source>
        <dbReference type="ARBA" id="ARBA00022801"/>
    </source>
</evidence>
<dbReference type="InterPro" id="IPR037056">
    <property type="entry name" value="RNase_H1_N_sf"/>
</dbReference>
<feature type="region of interest" description="Disordered" evidence="11">
    <location>
        <begin position="155"/>
        <end position="183"/>
    </location>
</feature>
<dbReference type="Proteomes" id="UP000085678">
    <property type="component" value="Unplaced"/>
</dbReference>
<dbReference type="InterPro" id="IPR017067">
    <property type="entry name" value="RNase_H1_euk"/>
</dbReference>
<dbReference type="OrthoDB" id="407198at2759"/>
<evidence type="ECO:0000313" key="13">
    <source>
        <dbReference type="Proteomes" id="UP000085678"/>
    </source>
</evidence>
<dbReference type="InterPro" id="IPR011320">
    <property type="entry name" value="RNase_H1_N"/>
</dbReference>
<feature type="compositionally biased region" description="Polar residues" evidence="11">
    <location>
        <begin position="160"/>
        <end position="171"/>
    </location>
</feature>
<dbReference type="EC" id="3.1.26.4" evidence="10"/>
<feature type="domain" description="RNase H type-1" evidence="12">
    <location>
        <begin position="189"/>
        <end position="335"/>
    </location>
</feature>
<accession>A0A1S3IMK3</accession>
<dbReference type="AlphaFoldDB" id="A0A1S3IMK3"/>
<dbReference type="Pfam" id="PF00075">
    <property type="entry name" value="RNase_H"/>
    <property type="match status" value="1"/>
</dbReference>
<keyword evidence="13" id="KW-1185">Reference proteome</keyword>
<feature type="compositionally biased region" description="Polar residues" evidence="11">
    <location>
        <begin position="75"/>
        <end position="88"/>
    </location>
</feature>
<keyword evidence="8 10" id="KW-0378">Hydrolase</keyword>
<dbReference type="FunFam" id="3.40.970.10:FF:000002">
    <property type="entry name" value="Ribonuclease H"/>
    <property type="match status" value="1"/>
</dbReference>
<evidence type="ECO:0000313" key="14">
    <source>
        <dbReference type="RefSeq" id="XP_013399318.1"/>
    </source>
</evidence>
<dbReference type="FunCoup" id="A0A1S3IMK3">
    <property type="interactions" value="1983"/>
</dbReference>
<dbReference type="KEGG" id="lak:106165611"/>
<evidence type="ECO:0000256" key="9">
    <source>
        <dbReference type="ARBA" id="ARBA00022842"/>
    </source>
</evidence>
<dbReference type="GO" id="GO:0004523">
    <property type="term" value="F:RNA-DNA hybrid ribonuclease activity"/>
    <property type="evidence" value="ECO:0007669"/>
    <property type="project" value="UniProtKB-UniRule"/>
</dbReference>
<evidence type="ECO:0000256" key="11">
    <source>
        <dbReference type="SAM" id="MobiDB-lite"/>
    </source>
</evidence>
<evidence type="ECO:0000256" key="3">
    <source>
        <dbReference type="ARBA" id="ARBA00004065"/>
    </source>
</evidence>
<dbReference type="PANTHER" id="PTHR10642:SF26">
    <property type="entry name" value="RIBONUCLEASE H1"/>
    <property type="match status" value="1"/>
</dbReference>
<feature type="compositionally biased region" description="Basic and acidic residues" evidence="11">
    <location>
        <begin position="174"/>
        <end position="183"/>
    </location>
</feature>
<dbReference type="PIRSF" id="PIRSF036852">
    <property type="entry name" value="Ribonuclease_H1_euk"/>
    <property type="match status" value="1"/>
</dbReference>
<dbReference type="InterPro" id="IPR012337">
    <property type="entry name" value="RNaseH-like_sf"/>
</dbReference>
<name>A0A1S3IMK3_LINAN</name>
<dbReference type="InterPro" id="IPR009027">
    <property type="entry name" value="Ribosomal_bL9/RNase_H1_N"/>
</dbReference>
<dbReference type="PANTHER" id="PTHR10642">
    <property type="entry name" value="RIBONUCLEASE H1"/>
    <property type="match status" value="1"/>
</dbReference>
<dbReference type="Gene3D" id="3.40.970.10">
    <property type="entry name" value="Ribonuclease H1, N-terminal domain"/>
    <property type="match status" value="1"/>
</dbReference>
<protein>
    <recommendedName>
        <fullName evidence="10">Ribonuclease H1</fullName>
        <shortName evidence="10">RNase H1</shortName>
        <ecNumber evidence="10">3.1.26.4</ecNumber>
    </recommendedName>
</protein>
<dbReference type="SUPFAM" id="SSF53098">
    <property type="entry name" value="Ribonuclease H-like"/>
    <property type="match status" value="1"/>
</dbReference>
<reference evidence="14" key="1">
    <citation type="submission" date="2025-08" db="UniProtKB">
        <authorList>
            <consortium name="RefSeq"/>
        </authorList>
    </citation>
    <scope>IDENTIFICATION</scope>
    <source>
        <tissue evidence="14">Gonads</tissue>
    </source>
</reference>
<evidence type="ECO:0000256" key="7">
    <source>
        <dbReference type="ARBA" id="ARBA00022759"/>
    </source>
</evidence>
<proteinExistence type="inferred from homology"/>
<dbReference type="InterPro" id="IPR036397">
    <property type="entry name" value="RNaseH_sf"/>
</dbReference>
<keyword evidence="9 10" id="KW-0460">Magnesium</keyword>
<evidence type="ECO:0000256" key="4">
    <source>
        <dbReference type="ARBA" id="ARBA00005300"/>
    </source>
</evidence>
<keyword evidence="5 10" id="KW-0540">Nuclease</keyword>
<dbReference type="RefSeq" id="XP_013399318.1">
    <property type="nucleotide sequence ID" value="XM_013543864.1"/>
</dbReference>
<dbReference type="CDD" id="cd09280">
    <property type="entry name" value="RNase_HI_eukaryote_like"/>
    <property type="match status" value="1"/>
</dbReference>
<dbReference type="GO" id="GO:0003676">
    <property type="term" value="F:nucleic acid binding"/>
    <property type="evidence" value="ECO:0007669"/>
    <property type="project" value="UniProtKB-UniRule"/>
</dbReference>
<dbReference type="InterPro" id="IPR002156">
    <property type="entry name" value="RNaseH_domain"/>
</dbReference>
<comment type="function">
    <text evidence="3 10">Endonuclease that specifically degrades the RNA of RNA-DNA hybrids.</text>
</comment>
<feature type="region of interest" description="Disordered" evidence="11">
    <location>
        <begin position="75"/>
        <end position="95"/>
    </location>
</feature>
<evidence type="ECO:0000259" key="12">
    <source>
        <dbReference type="PROSITE" id="PS50879"/>
    </source>
</evidence>
<dbReference type="GeneID" id="106165611"/>
<dbReference type="InterPro" id="IPR050092">
    <property type="entry name" value="RNase_H"/>
</dbReference>
<organism evidence="13 14">
    <name type="scientific">Lingula anatina</name>
    <name type="common">Brachiopod</name>
    <name type="synonym">Lingula unguis</name>
    <dbReference type="NCBI Taxonomy" id="7574"/>
    <lineage>
        <taxon>Eukaryota</taxon>
        <taxon>Metazoa</taxon>
        <taxon>Spiralia</taxon>
        <taxon>Lophotrochozoa</taxon>
        <taxon>Brachiopoda</taxon>
        <taxon>Linguliformea</taxon>
        <taxon>Lingulata</taxon>
        <taxon>Lingulida</taxon>
        <taxon>Linguloidea</taxon>
        <taxon>Lingulidae</taxon>
        <taxon>Lingula</taxon>
    </lineage>
</organism>
<sequence length="341" mass="37786">MLKQSTWTRQHLLKTFLNKMPFYAVRTGKRPGVYNTWPECQSQVKGFPNARYKKFDTKAAAWDFVHGADASSNKGYNSNAQHHSTAPKSSGSSSGLGDIKMQLNLLTTTLVGCRVNLDTTPGRRSLSTLAQKQMQVFLGNVNRLETEARELSFVIDQEDSGNGSKRPSTSSEEPEYKKMKKGEFGDSDTGSVVIVYTDGACINNGKENARAGIGVYWGPDNPMNVSERLPGKQTNNRAEIHAAVRAIQQAKEMGKHDVIIRTDSMFLINSMTQWIEKWRSNGWKVAKGAGVLNKDDFLELERVSEGMHIKWEHVPAHVGIEGNEAADHLANEGAAKPLKFS</sequence>
<keyword evidence="6 10" id="KW-0479">Metal-binding</keyword>
<evidence type="ECO:0000256" key="5">
    <source>
        <dbReference type="ARBA" id="ARBA00022722"/>
    </source>
</evidence>
<dbReference type="Pfam" id="PF01693">
    <property type="entry name" value="Cauli_VI"/>
    <property type="match status" value="1"/>
</dbReference>
<dbReference type="PROSITE" id="PS50879">
    <property type="entry name" value="RNASE_H_1"/>
    <property type="match status" value="1"/>
</dbReference>
<dbReference type="STRING" id="7574.A0A1S3IMK3"/>
<comment type="cofactor">
    <cofactor evidence="2 10">
        <name>Mg(2+)</name>
        <dbReference type="ChEBI" id="CHEBI:18420"/>
    </cofactor>
</comment>
<evidence type="ECO:0000256" key="6">
    <source>
        <dbReference type="ARBA" id="ARBA00022723"/>
    </source>
</evidence>
<dbReference type="InParanoid" id="A0A1S3IMK3"/>
<dbReference type="GO" id="GO:0000287">
    <property type="term" value="F:magnesium ion binding"/>
    <property type="evidence" value="ECO:0007669"/>
    <property type="project" value="UniProtKB-UniRule"/>
</dbReference>
<dbReference type="GO" id="GO:0043137">
    <property type="term" value="P:DNA replication, removal of RNA primer"/>
    <property type="evidence" value="ECO:0007669"/>
    <property type="project" value="TreeGrafter"/>
</dbReference>